<comment type="caution">
    <text evidence="1">The sequence shown here is derived from an EMBL/GenBank/DDBJ whole genome shotgun (WGS) entry which is preliminary data.</text>
</comment>
<evidence type="ECO:0000313" key="1">
    <source>
        <dbReference type="EMBL" id="KAK0051639.1"/>
    </source>
</evidence>
<dbReference type="Proteomes" id="UP001233172">
    <property type="component" value="Unassembled WGS sequence"/>
</dbReference>
<accession>A0AAD8BD30</accession>
<reference evidence="1" key="2">
    <citation type="submission" date="2023-04" db="EMBL/GenBank/DDBJ databases">
        <authorList>
            <person name="Bu L."/>
            <person name="Lu L."/>
            <person name="Laidemitt M.R."/>
            <person name="Zhang S.M."/>
            <person name="Mutuku M."/>
            <person name="Mkoji G."/>
            <person name="Steinauer M."/>
            <person name="Loker E.S."/>
        </authorList>
    </citation>
    <scope>NUCLEOTIDE SEQUENCE</scope>
    <source>
        <strain evidence="1">KasaAsao</strain>
        <tissue evidence="1">Whole Snail</tissue>
    </source>
</reference>
<keyword evidence="2" id="KW-1185">Reference proteome</keyword>
<evidence type="ECO:0000313" key="2">
    <source>
        <dbReference type="Proteomes" id="UP001233172"/>
    </source>
</evidence>
<reference evidence="1" key="1">
    <citation type="journal article" date="2023" name="PLoS Negl. Trop. Dis.">
        <title>A genome sequence for Biomphalaria pfeifferi, the major vector snail for the human-infecting parasite Schistosoma mansoni.</title>
        <authorList>
            <person name="Bu L."/>
            <person name="Lu L."/>
            <person name="Laidemitt M.R."/>
            <person name="Zhang S.M."/>
            <person name="Mutuku M."/>
            <person name="Mkoji G."/>
            <person name="Steinauer M."/>
            <person name="Loker E.S."/>
        </authorList>
    </citation>
    <scope>NUCLEOTIDE SEQUENCE</scope>
    <source>
        <strain evidence="1">KasaAsao</strain>
    </source>
</reference>
<feature type="non-terminal residue" evidence="1">
    <location>
        <position position="1"/>
    </location>
</feature>
<organism evidence="1 2">
    <name type="scientific">Biomphalaria pfeifferi</name>
    <name type="common">Bloodfluke planorb</name>
    <name type="synonym">Freshwater snail</name>
    <dbReference type="NCBI Taxonomy" id="112525"/>
    <lineage>
        <taxon>Eukaryota</taxon>
        <taxon>Metazoa</taxon>
        <taxon>Spiralia</taxon>
        <taxon>Lophotrochozoa</taxon>
        <taxon>Mollusca</taxon>
        <taxon>Gastropoda</taxon>
        <taxon>Heterobranchia</taxon>
        <taxon>Euthyneura</taxon>
        <taxon>Panpulmonata</taxon>
        <taxon>Hygrophila</taxon>
        <taxon>Lymnaeoidea</taxon>
        <taxon>Planorbidae</taxon>
        <taxon>Biomphalaria</taxon>
    </lineage>
</organism>
<proteinExistence type="predicted"/>
<gene>
    <name evidence="1" type="ORF">Bpfe_018854</name>
</gene>
<name>A0AAD8BD30_BIOPF</name>
<dbReference type="EMBL" id="JASAOG010000101">
    <property type="protein sequence ID" value="KAK0051639.1"/>
    <property type="molecule type" value="Genomic_DNA"/>
</dbReference>
<sequence>INGQSEVSRQELWQTVEMPEKGVCMGDPIFSTLSFDVENTCIRFREKKTTVIAYI</sequence>
<dbReference type="AlphaFoldDB" id="A0AAD8BD30"/>
<protein>
    <submittedName>
        <fullName evidence="1">Uncharacterized protein</fullName>
    </submittedName>
</protein>